<evidence type="ECO:0000256" key="1">
    <source>
        <dbReference type="ARBA" id="ARBA00022763"/>
    </source>
</evidence>
<dbReference type="AlphaFoldDB" id="A0A2A5B2F2"/>
<dbReference type="NCBIfam" id="NF033429">
    <property type="entry name" value="ImuA_translesion"/>
    <property type="match status" value="1"/>
</dbReference>
<evidence type="ECO:0000256" key="2">
    <source>
        <dbReference type="SAM" id="MobiDB-lite"/>
    </source>
</evidence>
<sequence>MTIIRNHQEAQSEHQGKYNNLPNNMACSHEEEHKKDHSSHIDQLLHGNPNLWRGCDMAGQGFHGQSTGFSQLDDILPGRGWPDKGLMEIITPHWGMGELQLLIPLMRSIVEQGKWILWISPPYLLYAPALVQAGINTEQILVVKLDTSCKDALWSMEKALQTENCGLVLAWQNWLPSKVLRRLQLAADTGGTLGVLFKHHVSEYSPSPTRLKIEDYSGEGHFNESRITLLKARGNFRPLTAQVNLYQQA</sequence>
<name>A0A2A5B2F2_9GAMM</name>
<dbReference type="InterPro" id="IPR004596">
    <property type="entry name" value="Cell_div_suppressor_SulA"/>
</dbReference>
<dbReference type="InterPro" id="IPR027417">
    <property type="entry name" value="P-loop_NTPase"/>
</dbReference>
<accession>A0A2A5B2F2</accession>
<dbReference type="Proteomes" id="UP000218327">
    <property type="component" value="Unassembled WGS sequence"/>
</dbReference>
<evidence type="ECO:0000313" key="4">
    <source>
        <dbReference type="Proteomes" id="UP000218327"/>
    </source>
</evidence>
<dbReference type="InterPro" id="IPR047610">
    <property type="entry name" value="ImuA_translesion"/>
</dbReference>
<reference evidence="4" key="1">
    <citation type="submission" date="2017-08" db="EMBL/GenBank/DDBJ databases">
        <title>A dynamic microbial community with high functional redundancy inhabits the cold, oxic subseafloor aquifer.</title>
        <authorList>
            <person name="Tully B.J."/>
            <person name="Wheat C.G."/>
            <person name="Glazer B.T."/>
            <person name="Huber J.A."/>
        </authorList>
    </citation>
    <scope>NUCLEOTIDE SEQUENCE [LARGE SCALE GENOMIC DNA]</scope>
</reference>
<dbReference type="SUPFAM" id="SSF52540">
    <property type="entry name" value="P-loop containing nucleoside triphosphate hydrolases"/>
    <property type="match status" value="1"/>
</dbReference>
<feature type="compositionally biased region" description="Basic and acidic residues" evidence="2">
    <location>
        <begin position="1"/>
        <end position="16"/>
    </location>
</feature>
<dbReference type="InterPro" id="IPR050356">
    <property type="entry name" value="SulA_CellDiv_inhibitor"/>
</dbReference>
<evidence type="ECO:0008006" key="5">
    <source>
        <dbReference type="Google" id="ProtNLM"/>
    </source>
</evidence>
<comment type="caution">
    <text evidence="3">The sequence shown here is derived from an EMBL/GenBank/DDBJ whole genome shotgun (WGS) entry which is preliminary data.</text>
</comment>
<gene>
    <name evidence="3" type="ORF">COA96_06895</name>
</gene>
<feature type="compositionally biased region" description="Basic and acidic residues" evidence="2">
    <location>
        <begin position="28"/>
        <end position="40"/>
    </location>
</feature>
<dbReference type="Pfam" id="PF03846">
    <property type="entry name" value="SulA"/>
    <property type="match status" value="1"/>
</dbReference>
<dbReference type="PANTHER" id="PTHR35369">
    <property type="entry name" value="BLR3025 PROTEIN-RELATED"/>
    <property type="match status" value="1"/>
</dbReference>
<protein>
    <recommendedName>
        <fullName evidence="5">Translesion DNA synthesis-associated protein ImuA</fullName>
    </recommendedName>
</protein>
<feature type="region of interest" description="Disordered" evidence="2">
    <location>
        <begin position="1"/>
        <end position="41"/>
    </location>
</feature>
<evidence type="ECO:0000313" key="3">
    <source>
        <dbReference type="EMBL" id="PCJ25747.1"/>
    </source>
</evidence>
<proteinExistence type="predicted"/>
<dbReference type="EMBL" id="NVVJ01000015">
    <property type="protein sequence ID" value="PCJ25747.1"/>
    <property type="molecule type" value="Genomic_DNA"/>
</dbReference>
<dbReference type="PANTHER" id="PTHR35369:SF3">
    <property type="entry name" value="TRANSLESION DNA SYNTHESIS-ASSOCIATED PROTEIN IMUA"/>
    <property type="match status" value="1"/>
</dbReference>
<keyword evidence="1" id="KW-0227">DNA damage</keyword>
<dbReference type="GO" id="GO:0006281">
    <property type="term" value="P:DNA repair"/>
    <property type="evidence" value="ECO:0007669"/>
    <property type="project" value="TreeGrafter"/>
</dbReference>
<dbReference type="InterPro" id="IPR017166">
    <property type="entry name" value="UCP037290"/>
</dbReference>
<dbReference type="Gene3D" id="3.40.50.300">
    <property type="entry name" value="P-loop containing nucleotide triphosphate hydrolases"/>
    <property type="match status" value="1"/>
</dbReference>
<dbReference type="GO" id="GO:0051782">
    <property type="term" value="P:negative regulation of cell division"/>
    <property type="evidence" value="ECO:0007669"/>
    <property type="project" value="InterPro"/>
</dbReference>
<dbReference type="PIRSF" id="PIRSF037290">
    <property type="entry name" value="UCP037290"/>
    <property type="match status" value="1"/>
</dbReference>
<feature type="compositionally biased region" description="Polar residues" evidence="2">
    <location>
        <begin position="17"/>
        <end position="26"/>
    </location>
</feature>
<dbReference type="GO" id="GO:0009432">
    <property type="term" value="P:SOS response"/>
    <property type="evidence" value="ECO:0007669"/>
    <property type="project" value="InterPro"/>
</dbReference>
<organism evidence="3 4">
    <name type="scientific">SAR86 cluster bacterium</name>
    <dbReference type="NCBI Taxonomy" id="2030880"/>
    <lineage>
        <taxon>Bacteria</taxon>
        <taxon>Pseudomonadati</taxon>
        <taxon>Pseudomonadota</taxon>
        <taxon>Gammaproteobacteria</taxon>
        <taxon>SAR86 cluster</taxon>
    </lineage>
</organism>